<feature type="domain" description="GST C-terminal" evidence="5">
    <location>
        <begin position="85"/>
        <end position="203"/>
    </location>
</feature>
<evidence type="ECO:0000313" key="7">
    <source>
        <dbReference type="Proteomes" id="UP000064967"/>
    </source>
</evidence>
<gene>
    <name evidence="6" type="ORF">AKJ09_03551</name>
</gene>
<comment type="similarity">
    <text evidence="3">Belongs to the GST superfamily.</text>
</comment>
<proteinExistence type="inferred from homology"/>
<feature type="domain" description="GST N-terminal" evidence="4">
    <location>
        <begin position="1"/>
        <end position="81"/>
    </location>
</feature>
<evidence type="ECO:0000313" key="6">
    <source>
        <dbReference type="EMBL" id="AKU96887.1"/>
    </source>
</evidence>
<evidence type="ECO:0000256" key="3">
    <source>
        <dbReference type="RuleBase" id="RU003494"/>
    </source>
</evidence>
<keyword evidence="7" id="KW-1185">Reference proteome</keyword>
<reference evidence="6 7" key="1">
    <citation type="submission" date="2015-08" db="EMBL/GenBank/DDBJ databases">
        <authorList>
            <person name="Babu N.S."/>
            <person name="Beckwith C.J."/>
            <person name="Beseler K.G."/>
            <person name="Brison A."/>
            <person name="Carone J.V."/>
            <person name="Caskin T.P."/>
            <person name="Diamond M."/>
            <person name="Durham M.E."/>
            <person name="Foxe J.M."/>
            <person name="Go M."/>
            <person name="Henderson B.A."/>
            <person name="Jones I.B."/>
            <person name="McGettigan J.A."/>
            <person name="Micheletti S.J."/>
            <person name="Nasrallah M.E."/>
            <person name="Ortiz D."/>
            <person name="Piller C.R."/>
            <person name="Privatt S.R."/>
            <person name="Schneider S.L."/>
            <person name="Sharp S."/>
            <person name="Smith T.C."/>
            <person name="Stanton J.D."/>
            <person name="Ullery H.E."/>
            <person name="Wilson R.J."/>
            <person name="Serrano M.G."/>
            <person name="Buck G."/>
            <person name="Lee V."/>
            <person name="Wang Y."/>
            <person name="Carvalho R."/>
            <person name="Voegtly L."/>
            <person name="Shi R."/>
            <person name="Duckworth R."/>
            <person name="Johnson A."/>
            <person name="Loviza R."/>
            <person name="Walstead R."/>
            <person name="Shah Z."/>
            <person name="Kiflezghi M."/>
            <person name="Wade K."/>
            <person name="Ball S.L."/>
            <person name="Bradley K.W."/>
            <person name="Asai D.J."/>
            <person name="Bowman C.A."/>
            <person name="Russell D.A."/>
            <person name="Pope W.H."/>
            <person name="Jacobs-Sera D."/>
            <person name="Hendrix R.W."/>
            <person name="Hatfull G.F."/>
        </authorList>
    </citation>
    <scope>NUCLEOTIDE SEQUENCE [LARGE SCALE GENOMIC DNA]</scope>
    <source>
        <strain evidence="6 7">DSM 27648</strain>
    </source>
</reference>
<dbReference type="SUPFAM" id="SSF52833">
    <property type="entry name" value="Thioredoxin-like"/>
    <property type="match status" value="1"/>
</dbReference>
<dbReference type="EC" id="2.5.1.18" evidence="1"/>
<dbReference type="FunFam" id="3.40.30.10:FF:000016">
    <property type="entry name" value="Glutathione S-transferase F2"/>
    <property type="match status" value="1"/>
</dbReference>
<dbReference type="PROSITE" id="PS50404">
    <property type="entry name" value="GST_NTER"/>
    <property type="match status" value="1"/>
</dbReference>
<sequence>MLKIYGNPGSTCTRKVLMTLAETNTPSEMTVIDLAKGEHKGEAHMARQPFGRVPVLEDDGFQVFESRAICRYLNERNDGKLVPSDAKARAKMEQWISIETSEFSPPAMKFVYEYLLKRPQGQDALDAAGKALTAACAIMDAQLAKTPYFVGDEFTLADICFMPYFEYGMMTPAKDIIEKFPHVMAWWKRVSERPTWQKATGKN</sequence>
<keyword evidence="2 6" id="KW-0808">Transferase</keyword>
<dbReference type="KEGG" id="llu:AKJ09_03551"/>
<dbReference type="InterPro" id="IPR036282">
    <property type="entry name" value="Glutathione-S-Trfase_C_sf"/>
</dbReference>
<dbReference type="Pfam" id="PF00043">
    <property type="entry name" value="GST_C"/>
    <property type="match status" value="1"/>
</dbReference>
<dbReference type="Gene3D" id="3.40.30.10">
    <property type="entry name" value="Glutaredoxin"/>
    <property type="match status" value="1"/>
</dbReference>
<dbReference type="GO" id="GO:0005737">
    <property type="term" value="C:cytoplasm"/>
    <property type="evidence" value="ECO:0007669"/>
    <property type="project" value="TreeGrafter"/>
</dbReference>
<dbReference type="GO" id="GO:0006749">
    <property type="term" value="P:glutathione metabolic process"/>
    <property type="evidence" value="ECO:0007669"/>
    <property type="project" value="TreeGrafter"/>
</dbReference>
<dbReference type="InterPro" id="IPR004046">
    <property type="entry name" value="GST_C"/>
</dbReference>
<dbReference type="RefSeq" id="WP_146648110.1">
    <property type="nucleotide sequence ID" value="NZ_CP012333.1"/>
</dbReference>
<dbReference type="Proteomes" id="UP000064967">
    <property type="component" value="Chromosome"/>
</dbReference>
<protein>
    <recommendedName>
        <fullName evidence="1">glutathione transferase</fullName>
        <ecNumber evidence="1">2.5.1.18</ecNumber>
    </recommendedName>
</protein>
<dbReference type="PANTHER" id="PTHR43900">
    <property type="entry name" value="GLUTATHIONE S-TRANSFERASE RHO"/>
    <property type="match status" value="1"/>
</dbReference>
<dbReference type="SFLD" id="SFLDG01150">
    <property type="entry name" value="Main.1:_Beta-like"/>
    <property type="match status" value="1"/>
</dbReference>
<dbReference type="GO" id="GO:0043295">
    <property type="term" value="F:glutathione binding"/>
    <property type="evidence" value="ECO:0007669"/>
    <property type="project" value="TreeGrafter"/>
</dbReference>
<dbReference type="SUPFAM" id="SSF47616">
    <property type="entry name" value="GST C-terminal domain-like"/>
    <property type="match status" value="1"/>
</dbReference>
<dbReference type="SFLD" id="SFLDG00358">
    <property type="entry name" value="Main_(cytGST)"/>
    <property type="match status" value="1"/>
</dbReference>
<dbReference type="PROSITE" id="PS50405">
    <property type="entry name" value="GST_CTER"/>
    <property type="match status" value="1"/>
</dbReference>
<evidence type="ECO:0000256" key="2">
    <source>
        <dbReference type="ARBA" id="ARBA00022679"/>
    </source>
</evidence>
<dbReference type="GO" id="GO:0004364">
    <property type="term" value="F:glutathione transferase activity"/>
    <property type="evidence" value="ECO:0007669"/>
    <property type="project" value="UniProtKB-EC"/>
</dbReference>
<dbReference type="PANTHER" id="PTHR43900:SF3">
    <property type="entry name" value="GLUTATHIONE S-TRANSFERASE RHO"/>
    <property type="match status" value="1"/>
</dbReference>
<dbReference type="AlphaFoldDB" id="A0A0K1PTP4"/>
<dbReference type="STRING" id="1391654.AKJ09_03551"/>
<accession>A0A0K1PTP4</accession>
<evidence type="ECO:0000259" key="5">
    <source>
        <dbReference type="PROSITE" id="PS50405"/>
    </source>
</evidence>
<dbReference type="Pfam" id="PF02798">
    <property type="entry name" value="GST_N"/>
    <property type="match status" value="1"/>
</dbReference>
<dbReference type="Gene3D" id="1.20.1050.10">
    <property type="match status" value="1"/>
</dbReference>
<dbReference type="OrthoDB" id="9782992at2"/>
<organism evidence="6 7">
    <name type="scientific">Labilithrix luteola</name>
    <dbReference type="NCBI Taxonomy" id="1391654"/>
    <lineage>
        <taxon>Bacteria</taxon>
        <taxon>Pseudomonadati</taxon>
        <taxon>Myxococcota</taxon>
        <taxon>Polyangia</taxon>
        <taxon>Polyangiales</taxon>
        <taxon>Labilitrichaceae</taxon>
        <taxon>Labilithrix</taxon>
    </lineage>
</organism>
<dbReference type="InterPro" id="IPR010987">
    <property type="entry name" value="Glutathione-S-Trfase_C-like"/>
</dbReference>
<dbReference type="InterPro" id="IPR040079">
    <property type="entry name" value="Glutathione_S-Trfase"/>
</dbReference>
<dbReference type="CDD" id="cd03053">
    <property type="entry name" value="GST_N_Phi"/>
    <property type="match status" value="1"/>
</dbReference>
<dbReference type="InterPro" id="IPR036249">
    <property type="entry name" value="Thioredoxin-like_sf"/>
</dbReference>
<dbReference type="SFLD" id="SFLDS00019">
    <property type="entry name" value="Glutathione_Transferase_(cytos"/>
    <property type="match status" value="1"/>
</dbReference>
<name>A0A0K1PTP4_9BACT</name>
<evidence type="ECO:0000256" key="1">
    <source>
        <dbReference type="ARBA" id="ARBA00012452"/>
    </source>
</evidence>
<dbReference type="InterPro" id="IPR004045">
    <property type="entry name" value="Glutathione_S-Trfase_N"/>
</dbReference>
<dbReference type="EMBL" id="CP012333">
    <property type="protein sequence ID" value="AKU96887.1"/>
    <property type="molecule type" value="Genomic_DNA"/>
</dbReference>
<evidence type="ECO:0000259" key="4">
    <source>
        <dbReference type="PROSITE" id="PS50404"/>
    </source>
</evidence>